<evidence type="ECO:0000313" key="3">
    <source>
        <dbReference type="Proteomes" id="UP001148018"/>
    </source>
</evidence>
<dbReference type="Proteomes" id="UP001148018">
    <property type="component" value="Unassembled WGS sequence"/>
</dbReference>
<accession>A0A9Q0EI00</accession>
<protein>
    <recommendedName>
        <fullName evidence="4">Reverse transcriptase domain-containing protein</fullName>
    </recommendedName>
</protein>
<proteinExistence type="predicted"/>
<organism evidence="2 3">
    <name type="scientific">Muraenolepis orangiensis</name>
    <name type="common">Patagonian moray cod</name>
    <dbReference type="NCBI Taxonomy" id="630683"/>
    <lineage>
        <taxon>Eukaryota</taxon>
        <taxon>Metazoa</taxon>
        <taxon>Chordata</taxon>
        <taxon>Craniata</taxon>
        <taxon>Vertebrata</taxon>
        <taxon>Euteleostomi</taxon>
        <taxon>Actinopterygii</taxon>
        <taxon>Neopterygii</taxon>
        <taxon>Teleostei</taxon>
        <taxon>Neoteleostei</taxon>
        <taxon>Acanthomorphata</taxon>
        <taxon>Zeiogadaria</taxon>
        <taxon>Gadariae</taxon>
        <taxon>Gadiformes</taxon>
        <taxon>Muraenolepidoidei</taxon>
        <taxon>Muraenolepididae</taxon>
        <taxon>Muraenolepis</taxon>
    </lineage>
</organism>
<evidence type="ECO:0000256" key="1">
    <source>
        <dbReference type="SAM" id="MobiDB-lite"/>
    </source>
</evidence>
<dbReference type="PANTHER" id="PTHR36688">
    <property type="entry name" value="ENDO/EXONUCLEASE/PHOSPHATASE DOMAIN-CONTAINING PROTEIN"/>
    <property type="match status" value="1"/>
</dbReference>
<dbReference type="InterPro" id="IPR052560">
    <property type="entry name" value="RdDP_mobile_element"/>
</dbReference>
<comment type="caution">
    <text evidence="2">The sequence shown here is derived from an EMBL/GenBank/DDBJ whole genome shotgun (WGS) entry which is preliminary data.</text>
</comment>
<dbReference type="PANTHER" id="PTHR36688:SF1">
    <property type="entry name" value="ENDONUCLEASE_EXONUCLEASE_PHOSPHATASE DOMAIN-CONTAINING PROTEIN"/>
    <property type="match status" value="1"/>
</dbReference>
<name>A0A9Q0EI00_9TELE</name>
<reference evidence="2" key="1">
    <citation type="submission" date="2022-07" db="EMBL/GenBank/DDBJ databases">
        <title>Chromosome-level genome of Muraenolepis orangiensis.</title>
        <authorList>
            <person name="Kim J."/>
        </authorList>
    </citation>
    <scope>NUCLEOTIDE SEQUENCE</scope>
    <source>
        <strain evidence="2">KU_S4_2022</strain>
        <tissue evidence="2">Muscle</tissue>
    </source>
</reference>
<feature type="region of interest" description="Disordered" evidence="1">
    <location>
        <begin position="67"/>
        <end position="88"/>
    </location>
</feature>
<keyword evidence="3" id="KW-1185">Reference proteome</keyword>
<evidence type="ECO:0000313" key="2">
    <source>
        <dbReference type="EMBL" id="KAJ3607639.1"/>
    </source>
</evidence>
<gene>
    <name evidence="2" type="ORF">NHX12_024690</name>
</gene>
<dbReference type="OrthoDB" id="416454at2759"/>
<sequence>MPSSCSSYGRIGTFVDEHLIPEQAGFRPGKSTTSQVLNLTQYIEDGYEEGMVTGVVFVDLSAAYDSQPQTSLQQDPGDHKRHPSDRVD</sequence>
<feature type="compositionally biased region" description="Basic residues" evidence="1">
    <location>
        <begin position="79"/>
        <end position="88"/>
    </location>
</feature>
<evidence type="ECO:0008006" key="4">
    <source>
        <dbReference type="Google" id="ProtNLM"/>
    </source>
</evidence>
<dbReference type="AlphaFoldDB" id="A0A9Q0EI00"/>
<dbReference type="EMBL" id="JANIIK010000040">
    <property type="protein sequence ID" value="KAJ3607639.1"/>
    <property type="molecule type" value="Genomic_DNA"/>
</dbReference>